<name>A0A9Q3UGE5_VIBPH</name>
<dbReference type="Proteomes" id="UP000726777">
    <property type="component" value="Unassembled WGS sequence"/>
</dbReference>
<comment type="caution">
    <text evidence="3">The sequence shown here is derived from an EMBL/GenBank/DDBJ whole genome shotgun (WGS) entry which is preliminary data.</text>
</comment>
<protein>
    <submittedName>
        <fullName evidence="3">TerB N-terminal domain-containing protein</fullName>
    </submittedName>
</protein>
<evidence type="ECO:0000313" key="4">
    <source>
        <dbReference type="Proteomes" id="UP000726777"/>
    </source>
</evidence>
<feature type="domain" description="TerB N-terminal" evidence="2">
    <location>
        <begin position="96"/>
        <end position="300"/>
    </location>
</feature>
<sequence>MEFFVGAIIIYILYKLITRNSKSKTSNSYNSPKNNTVSKPSVQKSDAYGTQAISVSSHNENDEEFATFTIHTSFGREAEKSSNKQKGRWVGESEQLTIIGRNLNKGLFYFGGIMNSLDGYGVEPSLIDEERPASKSLMKIGAELHTDETLGYWPSYSSLSKECRGAYLDWLASDRSDPNTPIGYVFIYFYGFERRIIENQTSSQVSDLEFTTIFEEVLRLHKVFNTNRSFRGYSANFLELMALLRPTLLEQRIAKIPDTNNALSFKLKLAKTIVNGQPVGAELALDWLKDTFEYSLKTPARRCEKEFRKLFEIRFSQKFGKGISVKPNKTKLRLSYHAASNGINGIDLNLEELPDPSILKGPINKLIPIAEQCAEELSSYSRYLGKADTSKNDIAALMLLPKELANESNSSVIESFKSWAVQVVQNNNGITTVKEFWSHTGIPLPKSMNKKENELLIKLAAKADGFVA</sequence>
<organism evidence="3 4">
    <name type="scientific">Vibrio parahaemolyticus</name>
    <dbReference type="NCBI Taxonomy" id="670"/>
    <lineage>
        <taxon>Bacteria</taxon>
        <taxon>Pseudomonadati</taxon>
        <taxon>Pseudomonadota</taxon>
        <taxon>Gammaproteobacteria</taxon>
        <taxon>Vibrionales</taxon>
        <taxon>Vibrionaceae</taxon>
        <taxon>Vibrio</taxon>
    </lineage>
</organism>
<dbReference type="AlphaFoldDB" id="A0A9Q3UGE5"/>
<feature type="compositionally biased region" description="Low complexity" evidence="1">
    <location>
        <begin position="22"/>
        <end position="36"/>
    </location>
</feature>
<evidence type="ECO:0000256" key="1">
    <source>
        <dbReference type="SAM" id="MobiDB-lite"/>
    </source>
</evidence>
<evidence type="ECO:0000313" key="3">
    <source>
        <dbReference type="EMBL" id="MCC3806221.1"/>
    </source>
</evidence>
<dbReference type="Pfam" id="PF13208">
    <property type="entry name" value="TerB_N"/>
    <property type="match status" value="1"/>
</dbReference>
<gene>
    <name evidence="3" type="ORF">IB292_14300</name>
</gene>
<dbReference type="EMBL" id="JACVHL010000014">
    <property type="protein sequence ID" value="MCC3806221.1"/>
    <property type="molecule type" value="Genomic_DNA"/>
</dbReference>
<dbReference type="RefSeq" id="WP_228085825.1">
    <property type="nucleotide sequence ID" value="NZ_CP064041.1"/>
</dbReference>
<feature type="region of interest" description="Disordered" evidence="1">
    <location>
        <begin position="22"/>
        <end position="45"/>
    </location>
</feature>
<accession>A0A9Q3UGE5</accession>
<dbReference type="InterPro" id="IPR025266">
    <property type="entry name" value="TerB_N"/>
</dbReference>
<evidence type="ECO:0000259" key="2">
    <source>
        <dbReference type="Pfam" id="PF13208"/>
    </source>
</evidence>
<proteinExistence type="predicted"/>
<reference evidence="3" key="1">
    <citation type="submission" date="2020-09" db="EMBL/GenBank/DDBJ databases">
        <title>Genome sequence of Vibrio parahaemolyticus isolates.</title>
        <authorList>
            <person name="Hammerl J.A."/>
            <person name="Strauch E."/>
        </authorList>
    </citation>
    <scope>NUCLEOTIDE SEQUENCE</scope>
    <source>
        <strain evidence="3">17-VB00146</strain>
    </source>
</reference>